<gene>
    <name evidence="7" type="ORF">BpHYR1_039496</name>
</gene>
<dbReference type="Gene3D" id="1.25.40.10">
    <property type="entry name" value="Tetratricopeptide repeat domain"/>
    <property type="match status" value="1"/>
</dbReference>
<feature type="domain" description="EMC2 TPR-like" evidence="6">
    <location>
        <begin position="91"/>
        <end position="199"/>
    </location>
</feature>
<dbReference type="InterPro" id="IPR039856">
    <property type="entry name" value="EMC2-like"/>
</dbReference>
<comment type="caution">
    <text evidence="7">The sequence shown here is derived from an EMBL/GenBank/DDBJ whole genome shotgun (WGS) entry which is preliminary data.</text>
</comment>
<evidence type="ECO:0000256" key="3">
    <source>
        <dbReference type="ARBA" id="ARBA00022803"/>
    </source>
</evidence>
<reference evidence="7 8" key="1">
    <citation type="journal article" date="2018" name="Sci. Rep.">
        <title>Genomic signatures of local adaptation to the degree of environmental predictability in rotifers.</title>
        <authorList>
            <person name="Franch-Gras L."/>
            <person name="Hahn C."/>
            <person name="Garcia-Roger E.M."/>
            <person name="Carmona M.J."/>
            <person name="Serra M."/>
            <person name="Gomez A."/>
        </authorList>
    </citation>
    <scope>NUCLEOTIDE SEQUENCE [LARGE SCALE GENOMIC DNA]</scope>
    <source>
        <strain evidence="7">HYR1</strain>
    </source>
</reference>
<evidence type="ECO:0000256" key="1">
    <source>
        <dbReference type="ARBA" id="ARBA00010361"/>
    </source>
</evidence>
<feature type="coiled-coil region" evidence="5">
    <location>
        <begin position="114"/>
        <end position="150"/>
    </location>
</feature>
<accession>A0A3M7PAQ2</accession>
<dbReference type="GO" id="GO:0072546">
    <property type="term" value="C:EMC complex"/>
    <property type="evidence" value="ECO:0007669"/>
    <property type="project" value="UniProtKB-UniRule"/>
</dbReference>
<comment type="subunit">
    <text evidence="4">Component of the ER membrane protein complex (EMC).</text>
</comment>
<organism evidence="7 8">
    <name type="scientific">Brachionus plicatilis</name>
    <name type="common">Marine rotifer</name>
    <name type="synonym">Brachionus muelleri</name>
    <dbReference type="NCBI Taxonomy" id="10195"/>
    <lineage>
        <taxon>Eukaryota</taxon>
        <taxon>Metazoa</taxon>
        <taxon>Spiralia</taxon>
        <taxon>Gnathifera</taxon>
        <taxon>Rotifera</taxon>
        <taxon>Eurotatoria</taxon>
        <taxon>Monogononta</taxon>
        <taxon>Pseudotrocha</taxon>
        <taxon>Ploima</taxon>
        <taxon>Brachionidae</taxon>
        <taxon>Brachionus</taxon>
    </lineage>
</organism>
<keyword evidence="4" id="KW-0472">Membrane</keyword>
<evidence type="ECO:0000313" key="8">
    <source>
        <dbReference type="Proteomes" id="UP000276133"/>
    </source>
</evidence>
<dbReference type="Pfam" id="PF22890">
    <property type="entry name" value="TPR_EMC2"/>
    <property type="match status" value="1"/>
</dbReference>
<dbReference type="SUPFAM" id="SSF48452">
    <property type="entry name" value="TPR-like"/>
    <property type="match status" value="1"/>
</dbReference>
<keyword evidence="2" id="KW-0677">Repeat</keyword>
<dbReference type="SMART" id="SM00028">
    <property type="entry name" value="TPR"/>
    <property type="match status" value="3"/>
</dbReference>
<dbReference type="Proteomes" id="UP000276133">
    <property type="component" value="Unassembled WGS sequence"/>
</dbReference>
<dbReference type="InterPro" id="IPR055217">
    <property type="entry name" value="TPR_EMC2"/>
</dbReference>
<dbReference type="PANTHER" id="PTHR12760">
    <property type="entry name" value="TETRATRICOPEPTIDE REPEAT PROTEIN"/>
    <property type="match status" value="1"/>
</dbReference>
<dbReference type="OrthoDB" id="124397at2759"/>
<dbReference type="AlphaFoldDB" id="A0A3M7PAQ2"/>
<sequence>MSTTNLEKIKNWNDAGSQLRTWRDDNVRMSKETLDLWSTYIAPSINRLGDEKWLVYEQVFLAALDCQNLTIAEDCLAALKAQFSSSKRVKKLFAMKYEAIEDYQKALDIYDSILEEDETNAHVLKRKLACLKAQNRINEYVKELNEYLKLFQADHEAWLELCDVYLSEMDFAKAAFCLEELILMYPHNHVYQQRYADIKYTQGQYDLAKTYYLYSLKLNPKNVRSLYGLLLTTANLKSSQKSKEGADNSKLNLWAREELDKKYKEVDSDRNLMNSVNDMFQYLAIGKAEK</sequence>
<comment type="similarity">
    <text evidence="1 4">Belongs to the EMC2 family.</text>
</comment>
<comment type="subcellular location">
    <subcellularLocation>
        <location evidence="4">Endoplasmic reticulum membrane</location>
        <topology evidence="4">Peripheral membrane protein</topology>
        <orientation evidence="4">Cytoplasmic side</orientation>
    </subcellularLocation>
</comment>
<proteinExistence type="inferred from homology"/>
<dbReference type="EMBL" id="REGN01012338">
    <property type="protein sequence ID" value="RMZ95794.1"/>
    <property type="molecule type" value="Genomic_DNA"/>
</dbReference>
<name>A0A3M7PAQ2_BRAPC</name>
<dbReference type="STRING" id="10195.A0A3M7PAQ2"/>
<dbReference type="InterPro" id="IPR011990">
    <property type="entry name" value="TPR-like_helical_dom_sf"/>
</dbReference>
<keyword evidence="8" id="KW-1185">Reference proteome</keyword>
<keyword evidence="3" id="KW-0802">TPR repeat</keyword>
<comment type="function">
    <text evidence="4">Part of the endoplasmic reticulum membrane protein complex (EMC) that enables the energy-independent insertion into endoplasmic reticulum membranes of newly synthesized membrane proteins.</text>
</comment>
<keyword evidence="5" id="KW-0175">Coiled coil</keyword>
<evidence type="ECO:0000256" key="5">
    <source>
        <dbReference type="SAM" id="Coils"/>
    </source>
</evidence>
<evidence type="ECO:0000256" key="2">
    <source>
        <dbReference type="ARBA" id="ARBA00022737"/>
    </source>
</evidence>
<protein>
    <recommendedName>
        <fullName evidence="4">ER membrane protein complex subunit 2</fullName>
    </recommendedName>
</protein>
<evidence type="ECO:0000313" key="7">
    <source>
        <dbReference type="EMBL" id="RMZ95794.1"/>
    </source>
</evidence>
<keyword evidence="4" id="KW-0256">Endoplasmic reticulum</keyword>
<evidence type="ECO:0000259" key="6">
    <source>
        <dbReference type="Pfam" id="PF22890"/>
    </source>
</evidence>
<evidence type="ECO:0000256" key="4">
    <source>
        <dbReference type="RuleBase" id="RU367091"/>
    </source>
</evidence>
<dbReference type="InterPro" id="IPR019734">
    <property type="entry name" value="TPR_rpt"/>
</dbReference>